<dbReference type="Proteomes" id="UP001203579">
    <property type="component" value="Unassembled WGS sequence"/>
</dbReference>
<comment type="caution">
    <text evidence="3">The sequence shown here is derived from an EMBL/GenBank/DDBJ whole genome shotgun (WGS) entry which is preliminary data.</text>
</comment>
<keyword evidence="1" id="KW-0812">Transmembrane</keyword>
<reference evidence="3 4" key="1">
    <citation type="submission" date="2022-05" db="EMBL/GenBank/DDBJ databases">
        <title>Corynebacterium sp. B5-R-101 sp. nov., isolated from human feces.</title>
        <authorList>
            <person name="Shamsuzzaman M."/>
            <person name="Dahal R.H."/>
        </authorList>
    </citation>
    <scope>NUCLEOTIDE SEQUENCE [LARGE SCALE GENOMIC DNA]</scope>
    <source>
        <strain evidence="3 4">B5-R-101</strain>
    </source>
</reference>
<protein>
    <recommendedName>
        <fullName evidence="5">Secreted protein</fullName>
    </recommendedName>
</protein>
<feature type="transmembrane region" description="Helical" evidence="1">
    <location>
        <begin position="269"/>
        <end position="290"/>
    </location>
</feature>
<proteinExistence type="predicted"/>
<evidence type="ECO:0000256" key="1">
    <source>
        <dbReference type="SAM" id="Phobius"/>
    </source>
</evidence>
<keyword evidence="1" id="KW-0472">Membrane</keyword>
<name>A0ABT0T750_9CORY</name>
<evidence type="ECO:0000256" key="2">
    <source>
        <dbReference type="SAM" id="SignalP"/>
    </source>
</evidence>
<keyword evidence="1" id="KW-1133">Transmembrane helix</keyword>
<keyword evidence="2" id="KW-0732">Signal</keyword>
<dbReference type="RefSeq" id="WP_250223832.1">
    <property type="nucleotide sequence ID" value="NZ_JAMFTR010000001.1"/>
</dbReference>
<evidence type="ECO:0000313" key="3">
    <source>
        <dbReference type="EMBL" id="MCL8492899.1"/>
    </source>
</evidence>
<evidence type="ECO:0008006" key="5">
    <source>
        <dbReference type="Google" id="ProtNLM"/>
    </source>
</evidence>
<organism evidence="3 4">
    <name type="scientific">Corynebacterium intestinale</name>
    <dbReference type="NCBI Taxonomy" id="2943492"/>
    <lineage>
        <taxon>Bacteria</taxon>
        <taxon>Bacillati</taxon>
        <taxon>Actinomycetota</taxon>
        <taxon>Actinomycetes</taxon>
        <taxon>Mycobacteriales</taxon>
        <taxon>Corynebacteriaceae</taxon>
        <taxon>Corynebacterium</taxon>
    </lineage>
</organism>
<feature type="signal peptide" evidence="2">
    <location>
        <begin position="1"/>
        <end position="29"/>
    </location>
</feature>
<sequence length="300" mass="31411">MTISRSLIALAAATAVAFGGVTIAQTASAQTTTREWGFLDISDSDTQNGTSLTIHNPSGVELNCTAEGSDERYAKPRFAPWVQEGISYAEAHKLSSEAWDNLGRAMYRDGAAFHRGSVQYLSPGETMEMSIYPPLKAGSGIYMTCTNQTQGGDELFAYGVVQSDFSVKSSIPVDDNEYPLSTTTLPVTTTVTATATVTKSVPTTVTKSVPTTVTKSVPTTVRQTVVSQLPAETVTQTQTATVTSTLAAPTVTRTVSAEPSDSGSSDGSVIGWIIGILVALGLGGVAGFMAQNFNIPGLNF</sequence>
<feature type="chain" id="PRO_5046624235" description="Secreted protein" evidence="2">
    <location>
        <begin position="30"/>
        <end position="300"/>
    </location>
</feature>
<accession>A0ABT0T750</accession>
<evidence type="ECO:0000313" key="4">
    <source>
        <dbReference type="Proteomes" id="UP001203579"/>
    </source>
</evidence>
<dbReference type="EMBL" id="JAMKFF010000001">
    <property type="protein sequence ID" value="MCL8492899.1"/>
    <property type="molecule type" value="Genomic_DNA"/>
</dbReference>
<gene>
    <name evidence="3" type="ORF">M5J06_01920</name>
</gene>
<keyword evidence="4" id="KW-1185">Reference proteome</keyword>